<evidence type="ECO:0000313" key="2">
    <source>
        <dbReference type="EMBL" id="MDD1792152.1"/>
    </source>
</evidence>
<gene>
    <name evidence="2" type="ORF">LRP50_03330</name>
</gene>
<proteinExistence type="predicted"/>
<accession>A0ABT5QVW5</accession>
<dbReference type="SUPFAM" id="SSF53187">
    <property type="entry name" value="Zn-dependent exopeptidases"/>
    <property type="match status" value="1"/>
</dbReference>
<dbReference type="PANTHER" id="PTHR11014:SF169">
    <property type="entry name" value="CLAN MH, FAMILY M20, PEPTIDASE T-LIKE METALLOPEPTIDASE"/>
    <property type="match status" value="1"/>
</dbReference>
<dbReference type="NCBIfam" id="TIGR01891">
    <property type="entry name" value="amidohydrolases"/>
    <property type="match status" value="1"/>
</dbReference>
<keyword evidence="3" id="KW-1185">Reference proteome</keyword>
<keyword evidence="1" id="KW-0378">Hydrolase</keyword>
<dbReference type="InterPro" id="IPR017439">
    <property type="entry name" value="Amidohydrolase"/>
</dbReference>
<dbReference type="SUPFAM" id="SSF55031">
    <property type="entry name" value="Bacterial exopeptidase dimerisation domain"/>
    <property type="match status" value="1"/>
</dbReference>
<dbReference type="PANTHER" id="PTHR11014">
    <property type="entry name" value="PEPTIDASE M20 FAMILY MEMBER"/>
    <property type="match status" value="1"/>
</dbReference>
<dbReference type="Pfam" id="PF01546">
    <property type="entry name" value="Peptidase_M20"/>
    <property type="match status" value="1"/>
</dbReference>
<dbReference type="InterPro" id="IPR036264">
    <property type="entry name" value="Bact_exopeptidase_dim_dom"/>
</dbReference>
<sequence>MFNPILFRHHLHKMPELSGNEKETQKVIAETLRTFGYAPLEGIGGHGVIVKIESDQAGPQLLFRADMDALPINERANHEHGSQRFGVMHACGHDGHSASLMGLAHRLSEQHLQRGSVTLLFQPSEENGEGARSMLADDKWSQGHIDYAFGYHNVPGFPLGQILCRDNTFSCASTGVSVKFTGTTAHAAYPETAINPSRAIRQLMIDIEGFPSTIKNGLTMSTIVHINLGKPAFGTTPESGELMATLRSDSNKSFASLCDHVKERAQYYADRDGLTLDINWVDSFSATINHSEANMLLKQACKDLGFDFVNLEEPMRWSEDFSEYSKAWPSAFFGIGSGAEHPPLHDPHYDFPDTLIDISSKLFEQIIKDMNGLRI</sequence>
<dbReference type="InterPro" id="IPR002933">
    <property type="entry name" value="Peptidase_M20"/>
</dbReference>
<dbReference type="EMBL" id="JAJUBC010000003">
    <property type="protein sequence ID" value="MDD1792152.1"/>
    <property type="molecule type" value="Genomic_DNA"/>
</dbReference>
<comment type="caution">
    <text evidence="2">The sequence shown here is derived from an EMBL/GenBank/DDBJ whole genome shotgun (WGS) entry which is preliminary data.</text>
</comment>
<dbReference type="Gene3D" id="3.30.70.360">
    <property type="match status" value="1"/>
</dbReference>
<dbReference type="RefSeq" id="WP_274163073.1">
    <property type="nucleotide sequence ID" value="NZ_JAJUBC010000003.1"/>
</dbReference>
<evidence type="ECO:0000256" key="1">
    <source>
        <dbReference type="ARBA" id="ARBA00022801"/>
    </source>
</evidence>
<name>A0ABT5QVW5_9GAMM</name>
<dbReference type="PIRSF" id="PIRSF005962">
    <property type="entry name" value="Pept_M20D_amidohydro"/>
    <property type="match status" value="1"/>
</dbReference>
<dbReference type="Gene3D" id="3.40.630.10">
    <property type="entry name" value="Zn peptidases"/>
    <property type="match status" value="1"/>
</dbReference>
<protein>
    <submittedName>
        <fullName evidence="2">Amidohydrolase</fullName>
    </submittedName>
</protein>
<reference evidence="2" key="1">
    <citation type="submission" date="2021-12" db="EMBL/GenBank/DDBJ databases">
        <title>Enterovibrio ZSDZ35 sp. nov. and Enterovibrio ZSDZ42 sp. nov., isolated from coastal seawater in Qingdao.</title>
        <authorList>
            <person name="Zhang P."/>
        </authorList>
    </citation>
    <scope>NUCLEOTIDE SEQUENCE</scope>
    <source>
        <strain evidence="2">ZSDZ42</strain>
    </source>
</reference>
<dbReference type="Proteomes" id="UP001149400">
    <property type="component" value="Unassembled WGS sequence"/>
</dbReference>
<organism evidence="2 3">
    <name type="scientific">Enterovibrio gelatinilyticus</name>
    <dbReference type="NCBI Taxonomy" id="2899819"/>
    <lineage>
        <taxon>Bacteria</taxon>
        <taxon>Pseudomonadati</taxon>
        <taxon>Pseudomonadota</taxon>
        <taxon>Gammaproteobacteria</taxon>
        <taxon>Vibrionales</taxon>
        <taxon>Vibrionaceae</taxon>
        <taxon>Enterovibrio</taxon>
    </lineage>
</organism>
<evidence type="ECO:0000313" key="3">
    <source>
        <dbReference type="Proteomes" id="UP001149400"/>
    </source>
</evidence>